<sequence length="68" mass="7991">MNDKPKRYRVLGYILAGYDGDTITRQWVSKGKTIFQCDTLDEALNQVKVISEKHPECTRFEIERGEWL</sequence>
<keyword evidence="2" id="KW-1185">Reference proteome</keyword>
<evidence type="ECO:0000313" key="2">
    <source>
        <dbReference type="Proteomes" id="UP001229836"/>
    </source>
</evidence>
<reference evidence="1 2" key="1">
    <citation type="submission" date="2023-05" db="EMBL/GenBank/DDBJ databases">
        <title>The complete genome of Acinetobacter sp. nov KCTC 92772.</title>
        <authorList>
            <person name="Zhou G."/>
        </authorList>
    </citation>
    <scope>NUCLEOTIDE SEQUENCE [LARGE SCALE GENOMIC DNA]</scope>
    <source>
        <strain evidence="1 2">KCTC 92772</strain>
    </source>
</reference>
<name>A0ABY8S5W1_9GAMM</name>
<organism evidence="1 2">
    <name type="scientific">Acinetobacter corruptisaponis</name>
    <dbReference type="NCBI Taxonomy" id="3045147"/>
    <lineage>
        <taxon>Bacteria</taxon>
        <taxon>Pseudomonadati</taxon>
        <taxon>Pseudomonadota</taxon>
        <taxon>Gammaproteobacteria</taxon>
        <taxon>Moraxellales</taxon>
        <taxon>Moraxellaceae</taxon>
        <taxon>Acinetobacter</taxon>
    </lineage>
</organism>
<dbReference type="RefSeq" id="WP_283267907.1">
    <property type="nucleotide sequence ID" value="NZ_CP125669.1"/>
</dbReference>
<protein>
    <submittedName>
        <fullName evidence="1">Uncharacterized protein</fullName>
    </submittedName>
</protein>
<evidence type="ECO:0000313" key="1">
    <source>
        <dbReference type="EMBL" id="WHP06334.1"/>
    </source>
</evidence>
<dbReference type="Proteomes" id="UP001229836">
    <property type="component" value="Chromosome"/>
</dbReference>
<dbReference type="EMBL" id="CP125669">
    <property type="protein sequence ID" value="WHP06334.1"/>
    <property type="molecule type" value="Genomic_DNA"/>
</dbReference>
<proteinExistence type="predicted"/>
<gene>
    <name evidence="1" type="ORF">QLH32_02370</name>
</gene>
<accession>A0ABY8S5W1</accession>